<name>A0A0K3A2W8_9XANT</name>
<reference evidence="2" key="1">
    <citation type="submission" date="2015-07" db="EMBL/GenBank/DDBJ databases">
        <authorList>
            <person name="Wibberg D."/>
        </authorList>
    </citation>
    <scope>NUCLEOTIDE SEQUENCE [LARGE SCALE GENOMIC DNA]</scope>
</reference>
<evidence type="ECO:0000313" key="1">
    <source>
        <dbReference type="EMBL" id="CTP89870.1"/>
    </source>
</evidence>
<evidence type="ECO:0000313" key="2">
    <source>
        <dbReference type="Proteomes" id="UP000046187"/>
    </source>
</evidence>
<gene>
    <name evidence="1" type="ORF">XTALMG727_2873</name>
</gene>
<keyword evidence="2" id="KW-1185">Reference proteome</keyword>
<dbReference type="EMBL" id="CXOI01000049">
    <property type="protein sequence ID" value="CTP89870.1"/>
    <property type="molecule type" value="Genomic_DNA"/>
</dbReference>
<dbReference type="Proteomes" id="UP000046187">
    <property type="component" value="Unassembled WGS sequence"/>
</dbReference>
<proteinExistence type="predicted"/>
<accession>A0A0K3A2W8</accession>
<sequence length="298" mass="33838">MLVVAGRARATFLRGNLTGSRGVHSVESNGPARMTTRDRRVTIPLFIFEVRMAARGSARGSRSIYRKPQEFENAPEEGRWVGGLKPYREIEWHKLASVGPCPLDYLRANRIPLYVGVDGGSDVAYASYMAHGFPVIGFLPRLHYLRVSNDDLGRLQLSGGPADRRRFHGGGLIYVPSFEGRPQGYRYLTFKECHVVSQAAVESQRAHLELIPFHERLPDTQRRWQKFAVGKLIESRNLYLEKADHDALLEQDKAPILDFPNKYNPDALAVRKMYQLAYEMNVAGLDEKDVWNQLRVAD</sequence>
<protein>
    <submittedName>
        <fullName evidence="1">Uncharacterized protein</fullName>
    </submittedName>
</protein>
<dbReference type="AlphaFoldDB" id="A0A0K3A2W8"/>
<organism evidence="1 2">
    <name type="scientific">Xanthomonas graminis pv. arrhenatheri LMG 727</name>
    <dbReference type="NCBI Taxonomy" id="1195923"/>
    <lineage>
        <taxon>Bacteria</taxon>
        <taxon>Pseudomonadati</taxon>
        <taxon>Pseudomonadota</taxon>
        <taxon>Gammaproteobacteria</taxon>
        <taxon>Lysobacterales</taxon>
        <taxon>Lysobacteraceae</taxon>
        <taxon>Xanthomonas</taxon>
        <taxon>Xanthomonas translucens group</taxon>
        <taxon>Xanthomonas graminis</taxon>
    </lineage>
</organism>